<gene>
    <name evidence="4" type="ORF">Lpp126_06665</name>
</gene>
<keyword evidence="2" id="KW-0472">Membrane</keyword>
<feature type="non-terminal residue" evidence="4">
    <location>
        <position position="1"/>
    </location>
</feature>
<evidence type="ECO:0000256" key="2">
    <source>
        <dbReference type="SAM" id="Phobius"/>
    </source>
</evidence>
<reference evidence="4 5" key="1">
    <citation type="journal article" date="2013" name="PLoS ONE">
        <title>Lactobacillus paracasei comparative genomics: towards species pan-genome definition and exploitation of diversity.</title>
        <authorList>
            <person name="Smokvina T."/>
            <person name="Wels M."/>
            <person name="Polka J."/>
            <person name="Chervaux C."/>
            <person name="Brisse S."/>
            <person name="Boekhorst J."/>
            <person name="van Hylckama Vlieg J.E."/>
            <person name="Siezen R.J."/>
        </authorList>
    </citation>
    <scope>NUCLEOTIDE SEQUENCE [LARGE SCALE GENOMIC DNA]</scope>
    <source>
        <strain evidence="4 5">Lpp126</strain>
    </source>
</reference>
<feature type="domain" description="YdbS-like PH" evidence="3">
    <location>
        <begin position="126"/>
        <end position="201"/>
    </location>
</feature>
<feature type="transmembrane region" description="Helical" evidence="2">
    <location>
        <begin position="95"/>
        <end position="120"/>
    </location>
</feature>
<feature type="compositionally biased region" description="Low complexity" evidence="1">
    <location>
        <begin position="27"/>
        <end position="36"/>
    </location>
</feature>
<name>S2RJE9_LACPA</name>
<feature type="transmembrane region" description="Helical" evidence="2">
    <location>
        <begin position="58"/>
        <end position="75"/>
    </location>
</feature>
<feature type="compositionally biased region" description="Polar residues" evidence="1">
    <location>
        <begin position="11"/>
        <end position="24"/>
    </location>
</feature>
<dbReference type="AlphaFoldDB" id="S2RJE9"/>
<evidence type="ECO:0000259" key="3">
    <source>
        <dbReference type="Pfam" id="PF03703"/>
    </source>
</evidence>
<evidence type="ECO:0000313" key="4">
    <source>
        <dbReference type="EMBL" id="EPC78307.1"/>
    </source>
</evidence>
<keyword evidence="2" id="KW-1133">Transmembrane helix</keyword>
<proteinExistence type="predicted"/>
<protein>
    <submittedName>
        <fullName evidence="4">Membrane protein</fullName>
    </submittedName>
</protein>
<evidence type="ECO:0000256" key="1">
    <source>
        <dbReference type="SAM" id="MobiDB-lite"/>
    </source>
</evidence>
<organism evidence="4 5">
    <name type="scientific">Lacticaseibacillus paracasei subsp. paracasei Lpp126</name>
    <dbReference type="NCBI Taxonomy" id="1256206"/>
    <lineage>
        <taxon>Bacteria</taxon>
        <taxon>Bacillati</taxon>
        <taxon>Bacillota</taxon>
        <taxon>Bacilli</taxon>
        <taxon>Lactobacillales</taxon>
        <taxon>Lactobacillaceae</taxon>
        <taxon>Lacticaseibacillus</taxon>
    </lineage>
</organism>
<accession>S2RJE9</accession>
<dbReference type="InterPro" id="IPR005182">
    <property type="entry name" value="YdbS-like_PH"/>
</dbReference>
<dbReference type="Pfam" id="PF03703">
    <property type="entry name" value="bPH_2"/>
    <property type="match status" value="1"/>
</dbReference>
<comment type="caution">
    <text evidence="4">The sequence shown here is derived from an EMBL/GenBank/DDBJ whole genome shotgun (WGS) entry which is preliminary data.</text>
</comment>
<dbReference type="EMBL" id="ANKC01000470">
    <property type="protein sequence ID" value="EPC78307.1"/>
    <property type="molecule type" value="Genomic_DNA"/>
</dbReference>
<feature type="region of interest" description="Disordered" evidence="1">
    <location>
        <begin position="11"/>
        <end position="36"/>
    </location>
</feature>
<sequence>VADTINRYRQGNVQPVTPDATDNQAIPAAPDQTSTTAAPAAPVADAAYKINGHDLNQYALTSLGFIPIISGILWLTQKAQEYLPDSWYKNAEHAITGLAVYLIIGLTLIILILGFLISYLNIIQKYYHFTLDRTGDELRTSRGFFQTNTVSARLSRLQAVRFKQSILRQWLHLSTVQALLASSAADDQQNNDLVLMPVIPERQALSSMRAFVSWLPET</sequence>
<keyword evidence="2" id="KW-0812">Transmembrane</keyword>
<dbReference type="PANTHER" id="PTHR34473:SF2">
    <property type="entry name" value="UPF0699 TRANSMEMBRANE PROTEIN YDBT"/>
    <property type="match status" value="1"/>
</dbReference>
<feature type="non-terminal residue" evidence="4">
    <location>
        <position position="218"/>
    </location>
</feature>
<evidence type="ECO:0000313" key="5">
    <source>
        <dbReference type="Proteomes" id="UP000014243"/>
    </source>
</evidence>
<dbReference type="PANTHER" id="PTHR34473">
    <property type="entry name" value="UPF0699 TRANSMEMBRANE PROTEIN YDBS"/>
    <property type="match status" value="1"/>
</dbReference>
<dbReference type="Proteomes" id="UP000014243">
    <property type="component" value="Unassembled WGS sequence"/>
</dbReference>